<dbReference type="InterPro" id="IPR022880">
    <property type="entry name" value="DNApol_IV"/>
</dbReference>
<evidence type="ECO:0000256" key="9">
    <source>
        <dbReference type="ARBA" id="ARBA00022705"/>
    </source>
</evidence>
<dbReference type="SUPFAM" id="SSF56672">
    <property type="entry name" value="DNA/RNA polymerases"/>
    <property type="match status" value="1"/>
</dbReference>
<dbReference type="Pfam" id="PF00817">
    <property type="entry name" value="IMS"/>
    <property type="match status" value="1"/>
</dbReference>
<evidence type="ECO:0000256" key="4">
    <source>
        <dbReference type="ARBA" id="ARBA00012417"/>
    </source>
</evidence>
<dbReference type="Gene3D" id="3.30.70.270">
    <property type="match status" value="1"/>
</dbReference>
<dbReference type="InterPro" id="IPR050116">
    <property type="entry name" value="DNA_polymerase-Y"/>
</dbReference>
<dbReference type="InterPro" id="IPR053848">
    <property type="entry name" value="IMS_HHH_1"/>
</dbReference>
<evidence type="ECO:0000256" key="7">
    <source>
        <dbReference type="ARBA" id="ARBA00022679"/>
    </source>
</evidence>
<evidence type="ECO:0000256" key="15">
    <source>
        <dbReference type="ARBA" id="ARBA00023204"/>
    </source>
</evidence>
<name>A0ABP6LMB1_9ACTN</name>
<comment type="subcellular location">
    <subcellularLocation>
        <location evidence="2">Cytoplasm</location>
    </subcellularLocation>
</comment>
<evidence type="ECO:0000256" key="11">
    <source>
        <dbReference type="ARBA" id="ARBA00022763"/>
    </source>
</evidence>
<dbReference type="Pfam" id="PF21999">
    <property type="entry name" value="IMS_HHH_1"/>
    <property type="match status" value="1"/>
</dbReference>
<accession>A0ABP6LMB1</accession>
<protein>
    <recommendedName>
        <fullName evidence="4">DNA-directed DNA polymerase</fullName>
        <ecNumber evidence="4">2.7.7.7</ecNumber>
    </recommendedName>
</protein>
<evidence type="ECO:0000256" key="3">
    <source>
        <dbReference type="ARBA" id="ARBA00010945"/>
    </source>
</evidence>
<evidence type="ECO:0000256" key="13">
    <source>
        <dbReference type="ARBA" id="ARBA00022932"/>
    </source>
</evidence>
<proteinExistence type="inferred from homology"/>
<keyword evidence="13" id="KW-0239">DNA-directed DNA polymerase</keyword>
<keyword evidence="6" id="KW-0963">Cytoplasm</keyword>
<keyword evidence="8" id="KW-0548">Nucleotidyltransferase</keyword>
<evidence type="ECO:0000256" key="2">
    <source>
        <dbReference type="ARBA" id="ARBA00004496"/>
    </source>
</evidence>
<dbReference type="Proteomes" id="UP001501035">
    <property type="component" value="Unassembled WGS sequence"/>
</dbReference>
<evidence type="ECO:0000256" key="5">
    <source>
        <dbReference type="ARBA" id="ARBA00022457"/>
    </source>
</evidence>
<reference evidence="20" key="1">
    <citation type="journal article" date="2019" name="Int. J. Syst. Evol. Microbiol.">
        <title>The Global Catalogue of Microorganisms (GCM) 10K type strain sequencing project: providing services to taxonomists for standard genome sequencing and annotation.</title>
        <authorList>
            <consortium name="The Broad Institute Genomics Platform"/>
            <consortium name="The Broad Institute Genome Sequencing Center for Infectious Disease"/>
            <person name="Wu L."/>
            <person name="Ma J."/>
        </authorList>
    </citation>
    <scope>NUCLEOTIDE SEQUENCE [LARGE SCALE GENOMIC DNA]</scope>
    <source>
        <strain evidence="20">JCM 14234</strain>
    </source>
</reference>
<dbReference type="PROSITE" id="PS50173">
    <property type="entry name" value="UMUC"/>
    <property type="match status" value="1"/>
</dbReference>
<keyword evidence="5" id="KW-0515">Mutator protein</keyword>
<comment type="cofactor">
    <cofactor evidence="1">
        <name>Mg(2+)</name>
        <dbReference type="ChEBI" id="CHEBI:18420"/>
    </cofactor>
</comment>
<evidence type="ECO:0000256" key="12">
    <source>
        <dbReference type="ARBA" id="ARBA00022842"/>
    </source>
</evidence>
<sequence>MSVERRRSPELIGLPVIVGGHGDPTQARKVVTCASYEARQRGVRAGMPLRAAFRKVPEAVFLPLDTEAYDDASAQVMAVLGGFGPLEVWGWDEAYLGVGAVDDREAARLAGDIIATIRRQTGLTASIGISDNKQRAKMATNIAKRRPVDYGPRIFTLDANNWGELMGEQPTRELWSVGPKTAAKLSGMGVGTVNDLVATPRDDLIAAFGPHQGNWLYVLCRGGGDSTITVEPWEAKSHSHSCTFPTDLTDPADLHAALQGLVAEVVAQVVDEGRIVSRVAVTVRTATFFTRTKSRMLAPATVDLERIEPVVHDLLDDFESGRAVRLLGVRLDLVPTADLR</sequence>
<feature type="domain" description="UmuC" evidence="18">
    <location>
        <begin position="1"/>
        <end position="178"/>
    </location>
</feature>
<dbReference type="InterPro" id="IPR036775">
    <property type="entry name" value="DNA_pol_Y-fam_lit_finger_sf"/>
</dbReference>
<evidence type="ECO:0000256" key="10">
    <source>
        <dbReference type="ARBA" id="ARBA00022723"/>
    </source>
</evidence>
<dbReference type="SUPFAM" id="SSF100879">
    <property type="entry name" value="Lesion bypass DNA polymerase (Y-family), little finger domain"/>
    <property type="match status" value="1"/>
</dbReference>
<comment type="caution">
    <text evidence="19">The sequence shown here is derived from an EMBL/GenBank/DDBJ whole genome shotgun (WGS) entry which is preliminary data.</text>
</comment>
<dbReference type="EMBL" id="BAAAVS010000060">
    <property type="protein sequence ID" value="GAA3048840.1"/>
    <property type="molecule type" value="Genomic_DNA"/>
</dbReference>
<dbReference type="Gene3D" id="1.10.150.20">
    <property type="entry name" value="5' to 3' exonuclease, C-terminal subdomain"/>
    <property type="match status" value="1"/>
</dbReference>
<dbReference type="EC" id="2.7.7.7" evidence="4"/>
<dbReference type="Pfam" id="PF11799">
    <property type="entry name" value="IMS_C"/>
    <property type="match status" value="1"/>
</dbReference>
<dbReference type="InterPro" id="IPR043128">
    <property type="entry name" value="Rev_trsase/Diguanyl_cyclase"/>
</dbReference>
<dbReference type="PANTHER" id="PTHR11076:SF33">
    <property type="entry name" value="DNA POLYMERASE KAPPA"/>
    <property type="match status" value="1"/>
</dbReference>
<evidence type="ECO:0000259" key="18">
    <source>
        <dbReference type="PROSITE" id="PS50173"/>
    </source>
</evidence>
<comment type="function">
    <text evidence="16">Poorly processive, error-prone DNA polymerase involved in untargeted mutagenesis. Copies undamaged DNA at stalled replication forks, which arise in vivo from mismatched or misaligned primer ends. These misaligned primers can be extended by PolIV. Exhibits no 3'-5' exonuclease (proofreading) activity. May be involved in translesional synthesis, in conjunction with the beta clamp from PolIII.</text>
</comment>
<keyword evidence="20" id="KW-1185">Reference proteome</keyword>
<dbReference type="InterPro" id="IPR043502">
    <property type="entry name" value="DNA/RNA_pol_sf"/>
</dbReference>
<dbReference type="NCBIfam" id="NF002883">
    <property type="entry name" value="PRK03352.1"/>
    <property type="match status" value="1"/>
</dbReference>
<comment type="similarity">
    <text evidence="3">Belongs to the DNA polymerase type-Y family.</text>
</comment>
<dbReference type="Gene3D" id="3.30.1490.100">
    <property type="entry name" value="DNA polymerase, Y-family, little finger domain"/>
    <property type="match status" value="1"/>
</dbReference>
<dbReference type="CDD" id="cd03586">
    <property type="entry name" value="PolY_Pol_IV_kappa"/>
    <property type="match status" value="1"/>
</dbReference>
<keyword evidence="11" id="KW-0227">DNA damage</keyword>
<evidence type="ECO:0000313" key="19">
    <source>
        <dbReference type="EMBL" id="GAA3048840.1"/>
    </source>
</evidence>
<organism evidence="19 20">
    <name type="scientific">Gordonia defluvii</name>
    <dbReference type="NCBI Taxonomy" id="283718"/>
    <lineage>
        <taxon>Bacteria</taxon>
        <taxon>Bacillati</taxon>
        <taxon>Actinomycetota</taxon>
        <taxon>Actinomycetes</taxon>
        <taxon>Mycobacteriales</taxon>
        <taxon>Gordoniaceae</taxon>
        <taxon>Gordonia</taxon>
    </lineage>
</organism>
<evidence type="ECO:0000256" key="17">
    <source>
        <dbReference type="ARBA" id="ARBA00049244"/>
    </source>
</evidence>
<keyword evidence="15" id="KW-0234">DNA repair</keyword>
<gene>
    <name evidence="19" type="ORF">GCM10010528_29950</name>
</gene>
<evidence type="ECO:0000256" key="16">
    <source>
        <dbReference type="ARBA" id="ARBA00025589"/>
    </source>
</evidence>
<evidence type="ECO:0000256" key="8">
    <source>
        <dbReference type="ARBA" id="ARBA00022695"/>
    </source>
</evidence>
<evidence type="ECO:0000313" key="20">
    <source>
        <dbReference type="Proteomes" id="UP001501035"/>
    </source>
</evidence>
<dbReference type="PANTHER" id="PTHR11076">
    <property type="entry name" value="DNA REPAIR POLYMERASE UMUC / TRANSFERASE FAMILY MEMBER"/>
    <property type="match status" value="1"/>
</dbReference>
<keyword evidence="9" id="KW-0235">DNA replication</keyword>
<dbReference type="Gene3D" id="3.40.1170.60">
    <property type="match status" value="1"/>
</dbReference>
<dbReference type="InterPro" id="IPR017961">
    <property type="entry name" value="DNA_pol_Y-fam_little_finger"/>
</dbReference>
<keyword evidence="12" id="KW-0460">Magnesium</keyword>
<keyword evidence="7" id="KW-0808">Transferase</keyword>
<dbReference type="InterPro" id="IPR001126">
    <property type="entry name" value="UmuC"/>
</dbReference>
<keyword evidence="14" id="KW-0238">DNA-binding</keyword>
<evidence type="ECO:0000256" key="14">
    <source>
        <dbReference type="ARBA" id="ARBA00023125"/>
    </source>
</evidence>
<comment type="catalytic activity">
    <reaction evidence="17">
        <text>DNA(n) + a 2'-deoxyribonucleoside 5'-triphosphate = DNA(n+1) + diphosphate</text>
        <dbReference type="Rhea" id="RHEA:22508"/>
        <dbReference type="Rhea" id="RHEA-COMP:17339"/>
        <dbReference type="Rhea" id="RHEA-COMP:17340"/>
        <dbReference type="ChEBI" id="CHEBI:33019"/>
        <dbReference type="ChEBI" id="CHEBI:61560"/>
        <dbReference type="ChEBI" id="CHEBI:173112"/>
        <dbReference type="EC" id="2.7.7.7"/>
    </reaction>
</comment>
<evidence type="ECO:0000256" key="6">
    <source>
        <dbReference type="ARBA" id="ARBA00022490"/>
    </source>
</evidence>
<keyword evidence="10" id="KW-0479">Metal-binding</keyword>
<evidence type="ECO:0000256" key="1">
    <source>
        <dbReference type="ARBA" id="ARBA00001946"/>
    </source>
</evidence>